<evidence type="ECO:0000259" key="1">
    <source>
        <dbReference type="Pfam" id="PF00561"/>
    </source>
</evidence>
<dbReference type="InterPro" id="IPR029058">
    <property type="entry name" value="AB_hydrolase_fold"/>
</dbReference>
<accession>A0A562ZRU1</accession>
<dbReference type="AlphaFoldDB" id="A0A562ZRU1"/>
<dbReference type="EMBL" id="VOBQ01000010">
    <property type="protein sequence ID" value="TWO70874.1"/>
    <property type="molecule type" value="Genomic_DNA"/>
</dbReference>
<dbReference type="GO" id="GO:0016787">
    <property type="term" value="F:hydrolase activity"/>
    <property type="evidence" value="ECO:0007669"/>
    <property type="project" value="UniProtKB-KW"/>
</dbReference>
<gene>
    <name evidence="2" type="ORF">FN976_12995</name>
</gene>
<evidence type="ECO:0000313" key="3">
    <source>
        <dbReference type="Proteomes" id="UP000318199"/>
    </source>
</evidence>
<sequence>MRSPSTAPPPDRSRAEAGFPPSPALLLLDGPRAAAEAGLSLLAWPWLRATARRGDGHPVLLLPGFLAGDELTSLARRFLRRQGFAPHGWHAGVNWGRWDALDLVIARTEALANQAGRKVSLVGASMGGLYARALARQRPELVRCIVTLGSAAHPPHRSNHVWPWYEALTGQPERTMHVPSPMPVPSTSVFSRVEGFSSWRPCVQPAGRQQENVGIVSSHMGMVCHPATLYLLADRLAQQEAAWKAFEPPALLRSFYEVIA</sequence>
<comment type="caution">
    <text evidence="2">The sequence shown here is derived from an EMBL/GenBank/DDBJ whole genome shotgun (WGS) entry which is preliminary data.</text>
</comment>
<dbReference type="RefSeq" id="WP_145893463.1">
    <property type="nucleotide sequence ID" value="NZ_VOBQ01000010.1"/>
</dbReference>
<dbReference type="Gene3D" id="3.40.50.1820">
    <property type="entry name" value="alpha/beta hydrolase"/>
    <property type="match status" value="1"/>
</dbReference>
<proteinExistence type="predicted"/>
<dbReference type="Pfam" id="PF00561">
    <property type="entry name" value="Abhydrolase_1"/>
    <property type="match status" value="1"/>
</dbReference>
<evidence type="ECO:0000313" key="2">
    <source>
        <dbReference type="EMBL" id="TWO70874.1"/>
    </source>
</evidence>
<dbReference type="SUPFAM" id="SSF53474">
    <property type="entry name" value="alpha/beta-Hydrolases"/>
    <property type="match status" value="1"/>
</dbReference>
<dbReference type="OrthoDB" id="345573at2"/>
<keyword evidence="2" id="KW-0378">Hydrolase</keyword>
<dbReference type="Proteomes" id="UP000318199">
    <property type="component" value="Unassembled WGS sequence"/>
</dbReference>
<feature type="domain" description="AB hydrolase-1" evidence="1">
    <location>
        <begin position="117"/>
        <end position="160"/>
    </location>
</feature>
<name>A0A562ZRU1_9BURK</name>
<dbReference type="InterPro" id="IPR000073">
    <property type="entry name" value="AB_hydrolase_1"/>
</dbReference>
<organism evidence="2 3">
    <name type="scientific">Caenimonas sedimenti</name>
    <dbReference type="NCBI Taxonomy" id="2596921"/>
    <lineage>
        <taxon>Bacteria</taxon>
        <taxon>Pseudomonadati</taxon>
        <taxon>Pseudomonadota</taxon>
        <taxon>Betaproteobacteria</taxon>
        <taxon>Burkholderiales</taxon>
        <taxon>Comamonadaceae</taxon>
        <taxon>Caenimonas</taxon>
    </lineage>
</organism>
<keyword evidence="3" id="KW-1185">Reference proteome</keyword>
<protein>
    <submittedName>
        <fullName evidence="2">Alpha/beta hydrolase</fullName>
    </submittedName>
</protein>
<reference evidence="2 3" key="1">
    <citation type="submission" date="2019-07" db="EMBL/GenBank/DDBJ databases">
        <title>Caenimonas sedimenti sp. nov., isolated from activated sludge.</title>
        <authorList>
            <person name="Xu J."/>
        </authorList>
    </citation>
    <scope>NUCLEOTIDE SEQUENCE [LARGE SCALE GENOMIC DNA]</scope>
    <source>
        <strain evidence="2 3">HX-9-20</strain>
    </source>
</reference>